<proteinExistence type="predicted"/>
<dbReference type="EMBL" id="CP014579">
    <property type="protein sequence ID" value="ANB74906.1"/>
    <property type="molecule type" value="Genomic_DNA"/>
</dbReference>
<organism evidence="1 2">
    <name type="scientific">Paraburkholderia phytofirmans OLGA172</name>
    <dbReference type="NCBI Taxonomy" id="1417228"/>
    <lineage>
        <taxon>Bacteria</taxon>
        <taxon>Pseudomonadati</taxon>
        <taxon>Pseudomonadota</taxon>
        <taxon>Betaproteobacteria</taxon>
        <taxon>Burkholderiales</taxon>
        <taxon>Burkholderiaceae</taxon>
        <taxon>Paraburkholderia</taxon>
    </lineage>
</organism>
<dbReference type="RefSeq" id="WP_063498208.1">
    <property type="nucleotide sequence ID" value="NZ_CP014579.1"/>
</dbReference>
<dbReference type="Proteomes" id="UP000076852">
    <property type="component" value="Chromosome 2"/>
</dbReference>
<evidence type="ECO:0000313" key="1">
    <source>
        <dbReference type="EMBL" id="ANB74906.1"/>
    </source>
</evidence>
<dbReference type="OrthoDB" id="8902190at2"/>
<keyword evidence="2" id="KW-1185">Reference proteome</keyword>
<reference evidence="1 2" key="1">
    <citation type="journal article" date="2016" name="Gene">
        <title>PacBio SMRT assembly of a complex multi-replicon genome reveals chlorocatechol degradative operon in a region of genome plasticity.</title>
        <authorList>
            <person name="Ricker N."/>
            <person name="Shen S.Y."/>
            <person name="Goordial J."/>
            <person name="Jin S."/>
            <person name="Fulthorpe R.R."/>
        </authorList>
    </citation>
    <scope>NUCLEOTIDE SEQUENCE [LARGE SCALE GENOMIC DNA]</scope>
    <source>
        <strain evidence="1 2">OLGA172</strain>
    </source>
</reference>
<evidence type="ECO:0000313" key="2">
    <source>
        <dbReference type="Proteomes" id="UP000076852"/>
    </source>
</evidence>
<gene>
    <name evidence="1" type="ORF">AYM40_20870</name>
</gene>
<dbReference type="KEGG" id="buz:AYM40_20870"/>
<dbReference type="STRING" id="1804984.AYM40_20870"/>
<dbReference type="AlphaFoldDB" id="A0A160FQS4"/>
<protein>
    <submittedName>
        <fullName evidence="1">Uncharacterized protein</fullName>
    </submittedName>
</protein>
<sequence length="116" mass="13156">MSIYVTTHAEKVYLERWQIRRSDKGDLHFVGFNVVDCDGRVSTPVKTFDPVKRTGITASGSSYRLVGRAGHCSDAEYVWRIASKVWGITSWTDITAELVPDWRQGLPLTEHDDDQV</sequence>
<accession>A0A160FQS4</accession>
<name>A0A160FQS4_9BURK</name>